<sequence>MAIPTPSKTAKTQAQVMAPFLVCFQPPRRASDPPVKKPAMIALKGSSVLRTPLTAQSKVENKPPQTPKLPPIVGARTLIADKAPARRSPIGEFLNPLIPCQIVPPITPIAKVAPKSFKMTMGQGSLE</sequence>
<name>A0A167C6T5_9ASCO</name>
<evidence type="ECO:0000313" key="2">
    <source>
        <dbReference type="Proteomes" id="UP000189580"/>
    </source>
</evidence>
<reference evidence="1 2" key="1">
    <citation type="submission" date="2016-02" db="EMBL/GenBank/DDBJ databases">
        <title>Complete genome sequence and transcriptome regulation of the pentose utilising yeast Sugiyamaella lignohabitans.</title>
        <authorList>
            <person name="Bellasio M."/>
            <person name="Peymann A."/>
            <person name="Valli M."/>
            <person name="Sipitzky M."/>
            <person name="Graf A."/>
            <person name="Sauer M."/>
            <person name="Marx H."/>
            <person name="Mattanovich D."/>
        </authorList>
    </citation>
    <scope>NUCLEOTIDE SEQUENCE [LARGE SCALE GENOMIC DNA]</scope>
    <source>
        <strain evidence="1 2">CBS 10342</strain>
    </source>
</reference>
<accession>A0A167C6T5</accession>
<keyword evidence="2" id="KW-1185">Reference proteome</keyword>
<gene>
    <name evidence="1" type="ORF">AWJ20_4096</name>
</gene>
<dbReference type="AlphaFoldDB" id="A0A167C6T5"/>
<dbReference type="Proteomes" id="UP000189580">
    <property type="component" value="Chromosome c"/>
</dbReference>
<evidence type="ECO:0000313" key="1">
    <source>
        <dbReference type="EMBL" id="ANB11292.1"/>
    </source>
</evidence>
<dbReference type="RefSeq" id="XP_018733769.1">
    <property type="nucleotide sequence ID" value="XM_018881150.1"/>
</dbReference>
<dbReference type="KEGG" id="slb:AWJ20_4096"/>
<organism evidence="1 2">
    <name type="scientific">Sugiyamaella lignohabitans</name>
    <dbReference type="NCBI Taxonomy" id="796027"/>
    <lineage>
        <taxon>Eukaryota</taxon>
        <taxon>Fungi</taxon>
        <taxon>Dikarya</taxon>
        <taxon>Ascomycota</taxon>
        <taxon>Saccharomycotina</taxon>
        <taxon>Dipodascomycetes</taxon>
        <taxon>Dipodascales</taxon>
        <taxon>Trichomonascaceae</taxon>
        <taxon>Sugiyamaella</taxon>
    </lineage>
</organism>
<dbReference type="EMBL" id="CP014500">
    <property type="protein sequence ID" value="ANB11292.1"/>
    <property type="molecule type" value="Genomic_DNA"/>
</dbReference>
<proteinExistence type="predicted"/>
<dbReference type="OrthoDB" id="5598475at2759"/>
<dbReference type="GeneID" id="30036190"/>
<protein>
    <submittedName>
        <fullName evidence="1">Uncharacterized protein</fullName>
    </submittedName>
</protein>